<dbReference type="InterPro" id="IPR012349">
    <property type="entry name" value="Split_barrel_FMN-bd"/>
</dbReference>
<keyword evidence="4" id="KW-1185">Reference proteome</keyword>
<dbReference type="InterPro" id="IPR004378">
    <property type="entry name" value="F420H2_quin_Rdtase"/>
</dbReference>
<dbReference type="OrthoDB" id="163266at2"/>
<dbReference type="AlphaFoldDB" id="F1YDW2"/>
<dbReference type="NCBIfam" id="TIGR00026">
    <property type="entry name" value="hi_GC_TIGR00026"/>
    <property type="match status" value="1"/>
</dbReference>
<dbReference type="GO" id="GO:0070967">
    <property type="term" value="F:coenzyme F420 binding"/>
    <property type="evidence" value="ECO:0007669"/>
    <property type="project" value="TreeGrafter"/>
</dbReference>
<evidence type="ECO:0000256" key="1">
    <source>
        <dbReference type="ARBA" id="ARBA00008710"/>
    </source>
</evidence>
<proteinExistence type="inferred from homology"/>
<evidence type="ECO:0000256" key="2">
    <source>
        <dbReference type="ARBA" id="ARBA00049106"/>
    </source>
</evidence>
<dbReference type="GO" id="GO:0016491">
    <property type="term" value="F:oxidoreductase activity"/>
    <property type="evidence" value="ECO:0007669"/>
    <property type="project" value="InterPro"/>
</dbReference>
<dbReference type="GO" id="GO:0005886">
    <property type="term" value="C:plasma membrane"/>
    <property type="evidence" value="ECO:0007669"/>
    <property type="project" value="TreeGrafter"/>
</dbReference>
<evidence type="ECO:0000313" key="4">
    <source>
        <dbReference type="Proteomes" id="UP000035065"/>
    </source>
</evidence>
<sequence>MTSIGAKALQTRWFVRSPIPVFRAGLGFLFGGRLLLLQHTGRKSGEARFVALETVERPADDRIVIASGFGEKSQWYRNLQADPRCRVWIGFVRNRAATARVLSSAESAAVLERYLRDHPKAYAELSGVIEQSTGLPIDQIPYIELRLSAS</sequence>
<name>F1YDW2_9ACTN</name>
<accession>F1YDW2</accession>
<dbReference type="PANTHER" id="PTHR39428">
    <property type="entry name" value="F420H(2)-DEPENDENT QUINONE REDUCTASE RV1261C"/>
    <property type="match status" value="1"/>
</dbReference>
<dbReference type="STRING" id="644548.SCNU_01710"/>
<dbReference type="Pfam" id="PF04075">
    <property type="entry name" value="F420H2_quin_red"/>
    <property type="match status" value="1"/>
</dbReference>
<dbReference type="Proteomes" id="UP000035065">
    <property type="component" value="Unassembled WGS sequence"/>
</dbReference>
<comment type="catalytic activity">
    <reaction evidence="2">
        <text>oxidized coenzyme F420-(gamma-L-Glu)(n) + a quinol + H(+) = reduced coenzyme F420-(gamma-L-Glu)(n) + a quinone</text>
        <dbReference type="Rhea" id="RHEA:39663"/>
        <dbReference type="Rhea" id="RHEA-COMP:12939"/>
        <dbReference type="Rhea" id="RHEA-COMP:14378"/>
        <dbReference type="ChEBI" id="CHEBI:15378"/>
        <dbReference type="ChEBI" id="CHEBI:24646"/>
        <dbReference type="ChEBI" id="CHEBI:132124"/>
        <dbReference type="ChEBI" id="CHEBI:133980"/>
        <dbReference type="ChEBI" id="CHEBI:139511"/>
    </reaction>
</comment>
<gene>
    <name evidence="3" type="ORF">SCNU_01710</name>
</gene>
<dbReference type="eggNOG" id="COG0748">
    <property type="taxonomic scope" value="Bacteria"/>
</dbReference>
<dbReference type="Gene3D" id="2.30.110.10">
    <property type="entry name" value="Electron Transport, Fmn-binding Protein, Chain A"/>
    <property type="match status" value="1"/>
</dbReference>
<comment type="caution">
    <text evidence="3">The sequence shown here is derived from an EMBL/GenBank/DDBJ whole genome shotgun (WGS) entry which is preliminary data.</text>
</comment>
<reference evidence="3 4" key="1">
    <citation type="journal article" date="2011" name="J. Bacteriol.">
        <title>Draft Genome Sequence of Gordonia neofelifaecis NRRL B-59395, a Cholesterol-Degrading Actinomycete.</title>
        <authorList>
            <person name="Ge F."/>
            <person name="Li W."/>
            <person name="Chen G."/>
            <person name="Liu Y."/>
            <person name="Zhang G."/>
            <person name="Yong B."/>
            <person name="Wang Q."/>
            <person name="Wang N."/>
            <person name="Huang Z."/>
            <person name="Li W."/>
            <person name="Wang J."/>
            <person name="Wu C."/>
            <person name="Xie Q."/>
            <person name="Liu G."/>
        </authorList>
    </citation>
    <scope>NUCLEOTIDE SEQUENCE [LARGE SCALE GENOMIC DNA]</scope>
    <source>
        <strain evidence="3 4">NRRL B-59395</strain>
    </source>
</reference>
<dbReference type="EMBL" id="AEUD01000001">
    <property type="protein sequence ID" value="EGD57052.1"/>
    <property type="molecule type" value="Genomic_DNA"/>
</dbReference>
<evidence type="ECO:0008006" key="5">
    <source>
        <dbReference type="Google" id="ProtNLM"/>
    </source>
</evidence>
<dbReference type="RefSeq" id="WP_009677617.1">
    <property type="nucleotide sequence ID" value="NZ_AEUD01000001.1"/>
</dbReference>
<organism evidence="3 4">
    <name type="scientific">Gordonia neofelifaecis NRRL B-59395</name>
    <dbReference type="NCBI Taxonomy" id="644548"/>
    <lineage>
        <taxon>Bacteria</taxon>
        <taxon>Bacillati</taxon>
        <taxon>Actinomycetota</taxon>
        <taxon>Actinomycetes</taxon>
        <taxon>Mycobacteriales</taxon>
        <taxon>Gordoniaceae</taxon>
        <taxon>Gordonia</taxon>
    </lineage>
</organism>
<dbReference type="PANTHER" id="PTHR39428:SF3">
    <property type="entry name" value="DEAZAFLAVIN-DEPENDENT NITROREDUCTASE"/>
    <property type="match status" value="1"/>
</dbReference>
<protein>
    <recommendedName>
        <fullName evidence="5">Deazaflavin-dependent nitroreductase family protein</fullName>
    </recommendedName>
</protein>
<comment type="similarity">
    <text evidence="1">Belongs to the F420H(2)-dependent quinone reductase family.</text>
</comment>
<dbReference type="SUPFAM" id="SSF50475">
    <property type="entry name" value="FMN-binding split barrel"/>
    <property type="match status" value="1"/>
</dbReference>
<evidence type="ECO:0000313" key="3">
    <source>
        <dbReference type="EMBL" id="EGD57052.1"/>
    </source>
</evidence>